<dbReference type="RefSeq" id="WP_078978203.1">
    <property type="nucleotide sequence ID" value="NZ_MWQN01000001.1"/>
</dbReference>
<evidence type="ECO:0000313" key="3">
    <source>
        <dbReference type="EMBL" id="OPC83907.1"/>
    </source>
</evidence>
<feature type="transmembrane region" description="Helical" evidence="2">
    <location>
        <begin position="20"/>
        <end position="38"/>
    </location>
</feature>
<dbReference type="OrthoDB" id="3382127at2"/>
<gene>
    <name evidence="3" type="ORF">B4N89_25870</name>
</gene>
<dbReference type="AlphaFoldDB" id="A0A1T3P491"/>
<dbReference type="Proteomes" id="UP000190037">
    <property type="component" value="Unassembled WGS sequence"/>
</dbReference>
<evidence type="ECO:0000256" key="2">
    <source>
        <dbReference type="SAM" id="Phobius"/>
    </source>
</evidence>
<feature type="compositionally biased region" description="Basic and acidic residues" evidence="1">
    <location>
        <begin position="354"/>
        <end position="366"/>
    </location>
</feature>
<name>A0A1T3P491_9ACTN</name>
<dbReference type="STRING" id="159449.B4N89_25870"/>
<evidence type="ECO:0000313" key="4">
    <source>
        <dbReference type="Proteomes" id="UP000190037"/>
    </source>
</evidence>
<dbReference type="EMBL" id="MWQN01000001">
    <property type="protein sequence ID" value="OPC83907.1"/>
    <property type="molecule type" value="Genomic_DNA"/>
</dbReference>
<keyword evidence="4" id="KW-1185">Reference proteome</keyword>
<evidence type="ECO:0000256" key="1">
    <source>
        <dbReference type="SAM" id="MobiDB-lite"/>
    </source>
</evidence>
<reference evidence="3 4" key="1">
    <citation type="submission" date="2017-03" db="EMBL/GenBank/DDBJ databases">
        <title>Draft genome sequence of Streptomyces scabrisporus NF3, endophyte isolated from Amphipterygium adstringens.</title>
        <authorList>
            <person name="Vazquez M."/>
            <person name="Ceapa C.D."/>
            <person name="Rodriguez Luna D."/>
            <person name="Sanchez Esquivel S."/>
        </authorList>
    </citation>
    <scope>NUCLEOTIDE SEQUENCE [LARGE SCALE GENOMIC DNA]</scope>
    <source>
        <strain evidence="3 4">NF3</strain>
    </source>
</reference>
<keyword evidence="2" id="KW-0812">Transmembrane</keyword>
<feature type="transmembrane region" description="Helical" evidence="2">
    <location>
        <begin position="50"/>
        <end position="71"/>
    </location>
</feature>
<proteinExistence type="predicted"/>
<keyword evidence="2" id="KW-0472">Membrane</keyword>
<organism evidence="3 4">
    <name type="scientific">Embleya scabrispora</name>
    <dbReference type="NCBI Taxonomy" id="159449"/>
    <lineage>
        <taxon>Bacteria</taxon>
        <taxon>Bacillati</taxon>
        <taxon>Actinomycetota</taxon>
        <taxon>Actinomycetes</taxon>
        <taxon>Kitasatosporales</taxon>
        <taxon>Streptomycetaceae</taxon>
        <taxon>Embleya</taxon>
    </lineage>
</organism>
<keyword evidence="2" id="KW-1133">Transmembrane helix</keyword>
<sequence length="374" mass="39683">MTGSEDLAMRVAGHDVMTLLGWTGILVLVFALAHWAAMRRGGWRFVRRRLRREIALTVAAFAEPIAALVRFRRRRRLLVRTLRAPGTWTDAEHAAMLAAEVSASARPYAVVVERDVVGVWVGCGADLPVPAEPWAVDELDPRLWWIARADLEPGSGPAPLLVAIGTRHEAVVFLDLLTGPRVLAVSGERRGARATVQSLAAQLDARLPAGAVTVAAGVHPRYAGPTTADAFAHATTVAATRRYPQVVACAETPELPAASPVSVLTTGRPRGHARLLAIAPNGALLVHGTPLRVDARPLPRAVAATVWRLPPWSTEDAVHPAPVGIDPDLDSDPTPAAPPPTTRAQVPAQAPPPTHDDLTEPADTDKPSGVSIDA</sequence>
<protein>
    <submittedName>
        <fullName evidence="3">Uncharacterized protein</fullName>
    </submittedName>
</protein>
<feature type="region of interest" description="Disordered" evidence="1">
    <location>
        <begin position="314"/>
        <end position="374"/>
    </location>
</feature>
<accession>A0A1T3P491</accession>
<comment type="caution">
    <text evidence="3">The sequence shown here is derived from an EMBL/GenBank/DDBJ whole genome shotgun (WGS) entry which is preliminary data.</text>
</comment>